<dbReference type="OrthoDB" id="9843551at2"/>
<evidence type="ECO:0000313" key="3">
    <source>
        <dbReference type="Proteomes" id="UP000321723"/>
    </source>
</evidence>
<feature type="compositionally biased region" description="Polar residues" evidence="1">
    <location>
        <begin position="12"/>
        <end position="21"/>
    </location>
</feature>
<protein>
    <submittedName>
        <fullName evidence="2">Uncharacterized protein</fullName>
    </submittedName>
</protein>
<sequence>MSLQHQARVPSGVTTGGQFATPSRAESGASIAAPRTDRRLDVHASVAIPSPVGLPPGLPSTLGEPALSYARDPETDTIILTVHTPASGEIEFRRDGNTFDDGLYEGRVLSRSERDALITYGRQVRENVDVAAFAAEDGVRKAIEDEVLAIATGRAPEAEHTALGTSGHLVRSAAARTAKILGAWVDDVDTEPETATKDALTDLIHFARWRGLDPQEIFERALEQAEGERDEDGDPRGQALETSEA</sequence>
<proteinExistence type="predicted"/>
<gene>
    <name evidence="2" type="ORF">CHO01_22120</name>
</gene>
<evidence type="ECO:0000313" key="2">
    <source>
        <dbReference type="EMBL" id="GEL47096.1"/>
    </source>
</evidence>
<dbReference type="Proteomes" id="UP000321723">
    <property type="component" value="Unassembled WGS sequence"/>
</dbReference>
<accession>A0A511FCW7</accession>
<dbReference type="EMBL" id="BJVQ01000029">
    <property type="protein sequence ID" value="GEL47096.1"/>
    <property type="molecule type" value="Genomic_DNA"/>
</dbReference>
<dbReference type="AlphaFoldDB" id="A0A511FCW7"/>
<name>A0A511FCW7_9CELL</name>
<comment type="caution">
    <text evidence="2">The sequence shown here is derived from an EMBL/GenBank/DDBJ whole genome shotgun (WGS) entry which is preliminary data.</text>
</comment>
<feature type="region of interest" description="Disordered" evidence="1">
    <location>
        <begin position="1"/>
        <end position="31"/>
    </location>
</feature>
<feature type="region of interest" description="Disordered" evidence="1">
    <location>
        <begin position="223"/>
        <end position="245"/>
    </location>
</feature>
<reference evidence="2 3" key="1">
    <citation type="submission" date="2019-07" db="EMBL/GenBank/DDBJ databases">
        <title>Whole genome shotgun sequence of Cellulomonas hominis NBRC 16055.</title>
        <authorList>
            <person name="Hosoyama A."/>
            <person name="Uohara A."/>
            <person name="Ohji S."/>
            <person name="Ichikawa N."/>
        </authorList>
    </citation>
    <scope>NUCLEOTIDE SEQUENCE [LARGE SCALE GENOMIC DNA]</scope>
    <source>
        <strain evidence="2 3">NBRC 16055</strain>
    </source>
</reference>
<keyword evidence="3" id="KW-1185">Reference proteome</keyword>
<evidence type="ECO:0000256" key="1">
    <source>
        <dbReference type="SAM" id="MobiDB-lite"/>
    </source>
</evidence>
<organism evidence="2 3">
    <name type="scientific">Cellulomonas hominis</name>
    <dbReference type="NCBI Taxonomy" id="156981"/>
    <lineage>
        <taxon>Bacteria</taxon>
        <taxon>Bacillati</taxon>
        <taxon>Actinomycetota</taxon>
        <taxon>Actinomycetes</taxon>
        <taxon>Micrococcales</taxon>
        <taxon>Cellulomonadaceae</taxon>
        <taxon>Cellulomonas</taxon>
    </lineage>
</organism>